<name>X1HY46_9ZZZZ</name>
<evidence type="ECO:0000313" key="1">
    <source>
        <dbReference type="EMBL" id="GAH58754.1"/>
    </source>
</evidence>
<dbReference type="PROSITE" id="PS51257">
    <property type="entry name" value="PROKAR_LIPOPROTEIN"/>
    <property type="match status" value="1"/>
</dbReference>
<proteinExistence type="predicted"/>
<dbReference type="EMBL" id="BARU01018630">
    <property type="protein sequence ID" value="GAH58754.1"/>
    <property type="molecule type" value="Genomic_DNA"/>
</dbReference>
<sequence>MRKAIILFSGFLLFLSCAPLPTIEEQKAIVKAKLESKYSVDVIKHPDYYYERTNPGALIVYDGFEPKKNYLIIGKVSIIQLPDAKGEWIRKEIEDKVAAIGGNAILITEKRIGKKISNDTIGIFMPQSLIKYFQITTEKEKVSTISYYGYVVRWKQE</sequence>
<comment type="caution">
    <text evidence="1">The sequence shown here is derived from an EMBL/GenBank/DDBJ whole genome shotgun (WGS) entry which is preliminary data.</text>
</comment>
<gene>
    <name evidence="1" type="ORF">S03H2_30779</name>
</gene>
<accession>X1HY46</accession>
<reference evidence="1" key="1">
    <citation type="journal article" date="2014" name="Front. Microbiol.">
        <title>High frequency of phylogenetically diverse reductive dehalogenase-homologous genes in deep subseafloor sedimentary metagenomes.</title>
        <authorList>
            <person name="Kawai M."/>
            <person name="Futagami T."/>
            <person name="Toyoda A."/>
            <person name="Takaki Y."/>
            <person name="Nishi S."/>
            <person name="Hori S."/>
            <person name="Arai W."/>
            <person name="Tsubouchi T."/>
            <person name="Morono Y."/>
            <person name="Uchiyama I."/>
            <person name="Ito T."/>
            <person name="Fujiyama A."/>
            <person name="Inagaki F."/>
            <person name="Takami H."/>
        </authorList>
    </citation>
    <scope>NUCLEOTIDE SEQUENCE</scope>
    <source>
        <strain evidence="1">Expedition CK06-06</strain>
    </source>
</reference>
<dbReference type="AlphaFoldDB" id="X1HY46"/>
<protein>
    <submittedName>
        <fullName evidence="1">Uncharacterized protein</fullName>
    </submittedName>
</protein>
<organism evidence="1">
    <name type="scientific">marine sediment metagenome</name>
    <dbReference type="NCBI Taxonomy" id="412755"/>
    <lineage>
        <taxon>unclassified sequences</taxon>
        <taxon>metagenomes</taxon>
        <taxon>ecological metagenomes</taxon>
    </lineage>
</organism>